<dbReference type="EMBL" id="VSSQ01008895">
    <property type="protein sequence ID" value="MPM40150.1"/>
    <property type="molecule type" value="Genomic_DNA"/>
</dbReference>
<reference evidence="1" key="1">
    <citation type="submission" date="2019-08" db="EMBL/GenBank/DDBJ databases">
        <authorList>
            <person name="Kucharzyk K."/>
            <person name="Murdoch R.W."/>
            <person name="Higgins S."/>
            <person name="Loffler F."/>
        </authorList>
    </citation>
    <scope>NUCLEOTIDE SEQUENCE</scope>
</reference>
<sequence>MAGIRVKAGQRQHGPDLDIRNQLVSQLVRITAGHHQMMQRLVFSCCFLRQIFCWKHRTLRLRFHFSILVGSQSPESAQNIDFVDGDPILHLGFIAFEKDFAVAEVEIDHLPVCPAAVFFRQPKRHVEMKDSHNRFDAMLQAFVENIIIELQACFVRLCLVAVRENSCPGNRKTVAVEAHLRHQSDVFFVAVVEVRRILARIIFALFQDRLRTMRQRFP</sequence>
<comment type="caution">
    <text evidence="1">The sequence shown here is derived from an EMBL/GenBank/DDBJ whole genome shotgun (WGS) entry which is preliminary data.</text>
</comment>
<accession>A0A644ZH17</accession>
<name>A0A644ZH17_9ZZZZ</name>
<gene>
    <name evidence="1" type="ORF">SDC9_86789</name>
</gene>
<organism evidence="1">
    <name type="scientific">bioreactor metagenome</name>
    <dbReference type="NCBI Taxonomy" id="1076179"/>
    <lineage>
        <taxon>unclassified sequences</taxon>
        <taxon>metagenomes</taxon>
        <taxon>ecological metagenomes</taxon>
    </lineage>
</organism>
<dbReference type="AlphaFoldDB" id="A0A644ZH17"/>
<evidence type="ECO:0000313" key="1">
    <source>
        <dbReference type="EMBL" id="MPM40150.1"/>
    </source>
</evidence>
<protein>
    <submittedName>
        <fullName evidence="1">Uncharacterized protein</fullName>
    </submittedName>
</protein>
<proteinExistence type="predicted"/>